<feature type="transmembrane region" description="Helical" evidence="2">
    <location>
        <begin position="470"/>
        <end position="489"/>
    </location>
</feature>
<name>A0A6A6JZ27_HEVBR</name>
<feature type="transmembrane region" description="Helical" evidence="2">
    <location>
        <begin position="382"/>
        <end position="405"/>
    </location>
</feature>
<reference evidence="3 4" key="1">
    <citation type="journal article" date="2020" name="Mol. Plant">
        <title>The Chromosome-Based Rubber Tree Genome Provides New Insights into Spurge Genome Evolution and Rubber Biosynthesis.</title>
        <authorList>
            <person name="Liu J."/>
            <person name="Shi C."/>
            <person name="Shi C.C."/>
            <person name="Li W."/>
            <person name="Zhang Q.J."/>
            <person name="Zhang Y."/>
            <person name="Li K."/>
            <person name="Lu H.F."/>
            <person name="Shi C."/>
            <person name="Zhu S.T."/>
            <person name="Xiao Z.Y."/>
            <person name="Nan H."/>
            <person name="Yue Y."/>
            <person name="Zhu X.G."/>
            <person name="Wu Y."/>
            <person name="Hong X.N."/>
            <person name="Fan G.Y."/>
            <person name="Tong Y."/>
            <person name="Zhang D."/>
            <person name="Mao C.L."/>
            <person name="Liu Y.L."/>
            <person name="Hao S.J."/>
            <person name="Liu W.Q."/>
            <person name="Lv M.Q."/>
            <person name="Zhang H.B."/>
            <person name="Liu Y."/>
            <person name="Hu-Tang G.R."/>
            <person name="Wang J.P."/>
            <person name="Wang J.H."/>
            <person name="Sun Y.H."/>
            <person name="Ni S.B."/>
            <person name="Chen W.B."/>
            <person name="Zhang X.C."/>
            <person name="Jiao Y.N."/>
            <person name="Eichler E.E."/>
            <person name="Li G.H."/>
            <person name="Liu X."/>
            <person name="Gao L.Z."/>
        </authorList>
    </citation>
    <scope>NUCLEOTIDE SEQUENCE [LARGE SCALE GENOMIC DNA]</scope>
    <source>
        <strain evidence="4">cv. GT1</strain>
        <tissue evidence="3">Leaf</tissue>
    </source>
</reference>
<keyword evidence="2" id="KW-1133">Transmembrane helix</keyword>
<evidence type="ECO:0000313" key="3">
    <source>
        <dbReference type="EMBL" id="KAF2281842.1"/>
    </source>
</evidence>
<feature type="transmembrane region" description="Helical" evidence="2">
    <location>
        <begin position="77"/>
        <end position="100"/>
    </location>
</feature>
<feature type="transmembrane region" description="Helical" evidence="2">
    <location>
        <begin position="157"/>
        <end position="178"/>
    </location>
</feature>
<feature type="transmembrane region" description="Helical" evidence="2">
    <location>
        <begin position="439"/>
        <end position="458"/>
    </location>
</feature>
<sequence>MQRDYTHRQDQEEPRLCTVAGAIGGLLPFSGIAASNIPRSTKARKMRTPSYIDTTKTKTKRPRFHCPKVAVDGRGAAVPAALVVITCCFLVELICATVAYCGAVPAAITPSAWLIVYPTFGLAFICVVCVAWMRRRRNTFVRFADAALSKKPSDNILTLKAVLVILFVTWSLCLVASLPNWEKWAGIADTTICCLPVAALLLLLFGFFFEEAYPQCEMWTMPADSVLAKGSATSPQTDNTDCKMLPPKVDTELATPTAHSVEEEKERESSEIHTLRMLYPLEGHLLNSNLRIWPSSETYEKQGGTVRLSGKVPSAVGTSAARTRVGNSAKRVVAMTRREIRKRSMESFFGVGQFVITVSALIAAIFAVCVCLKTTLAGPSGALILGCLALVVLLPLLGTAMYAAIQDEREGGAVANYVRVADGSLWESRSALDNQHPSMGVRALACMSCLVFVCAIIACVCLDVKNGTWYGSALLLAAMALFTVAAVAIGTQRYSSVVPNDAEVYRVDVDVLAAPSGDRQPGAAGATLDSRQGDATPGTFVSSVGLGSAVASGAGVSEQQVASHRAREHGASIAIY</sequence>
<feature type="transmembrane region" description="Helical" evidence="2">
    <location>
        <begin position="184"/>
        <end position="209"/>
    </location>
</feature>
<organism evidence="3 4">
    <name type="scientific">Hevea brasiliensis</name>
    <name type="common">Para rubber tree</name>
    <name type="synonym">Siphonia brasiliensis</name>
    <dbReference type="NCBI Taxonomy" id="3981"/>
    <lineage>
        <taxon>Eukaryota</taxon>
        <taxon>Viridiplantae</taxon>
        <taxon>Streptophyta</taxon>
        <taxon>Embryophyta</taxon>
        <taxon>Tracheophyta</taxon>
        <taxon>Spermatophyta</taxon>
        <taxon>Magnoliopsida</taxon>
        <taxon>eudicotyledons</taxon>
        <taxon>Gunneridae</taxon>
        <taxon>Pentapetalae</taxon>
        <taxon>rosids</taxon>
        <taxon>fabids</taxon>
        <taxon>Malpighiales</taxon>
        <taxon>Euphorbiaceae</taxon>
        <taxon>Crotonoideae</taxon>
        <taxon>Micrandreae</taxon>
        <taxon>Hevea</taxon>
    </lineage>
</organism>
<evidence type="ECO:0008006" key="5">
    <source>
        <dbReference type="Google" id="ProtNLM"/>
    </source>
</evidence>
<dbReference type="Pfam" id="PF11670">
    <property type="entry name" value="MSP1a"/>
    <property type="match status" value="1"/>
</dbReference>
<feature type="region of interest" description="Disordered" evidence="1">
    <location>
        <begin position="516"/>
        <end position="535"/>
    </location>
</feature>
<dbReference type="EMBL" id="JAAGAX010000511">
    <property type="protein sequence ID" value="KAF2281842.1"/>
    <property type="molecule type" value="Genomic_DNA"/>
</dbReference>
<feature type="transmembrane region" description="Helical" evidence="2">
    <location>
        <begin position="20"/>
        <end position="37"/>
    </location>
</feature>
<comment type="caution">
    <text evidence="3">The sequence shown here is derived from an EMBL/GenBank/DDBJ whole genome shotgun (WGS) entry which is preliminary data.</text>
</comment>
<feature type="transmembrane region" description="Helical" evidence="2">
    <location>
        <begin position="347"/>
        <end position="376"/>
    </location>
</feature>
<accession>A0A6A6JZ27</accession>
<dbReference type="InterPro" id="IPR021685">
    <property type="entry name" value="MSP1a"/>
</dbReference>
<dbReference type="AlphaFoldDB" id="A0A6A6JZ27"/>
<feature type="transmembrane region" description="Helical" evidence="2">
    <location>
        <begin position="112"/>
        <end position="133"/>
    </location>
</feature>
<evidence type="ECO:0000256" key="1">
    <source>
        <dbReference type="SAM" id="MobiDB-lite"/>
    </source>
</evidence>
<dbReference type="Proteomes" id="UP000467840">
    <property type="component" value="Unassembled WGS sequence"/>
</dbReference>
<keyword evidence="2" id="KW-0812">Transmembrane</keyword>
<evidence type="ECO:0000313" key="4">
    <source>
        <dbReference type="Proteomes" id="UP000467840"/>
    </source>
</evidence>
<protein>
    <recommendedName>
        <fullName evidence="5">Transmembrane protein</fullName>
    </recommendedName>
</protein>
<proteinExistence type="predicted"/>
<gene>
    <name evidence="3" type="ORF">GH714_042666</name>
</gene>
<evidence type="ECO:0000256" key="2">
    <source>
        <dbReference type="SAM" id="Phobius"/>
    </source>
</evidence>
<keyword evidence="2" id="KW-0472">Membrane</keyword>
<keyword evidence="4" id="KW-1185">Reference proteome</keyword>